<evidence type="ECO:0000313" key="1">
    <source>
        <dbReference type="EMBL" id="BBX45157.1"/>
    </source>
</evidence>
<evidence type="ECO:0000313" key="2">
    <source>
        <dbReference type="Proteomes" id="UP000465866"/>
    </source>
</evidence>
<keyword evidence="2" id="KW-1185">Reference proteome</keyword>
<sequence length="84" mass="9138">MVVVAVDDAAAHGFFDVGDLELPRRLRTQSGRARHLQIEQLRTGDQQCQEDDTVADSVPENERGTAIADLDRLAGTTFVGRMAG</sequence>
<dbReference type="EMBL" id="AP022569">
    <property type="protein sequence ID" value="BBX45157.1"/>
    <property type="molecule type" value="Genomic_DNA"/>
</dbReference>
<proteinExistence type="predicted"/>
<protein>
    <submittedName>
        <fullName evidence="1">Uncharacterized protein</fullName>
    </submittedName>
</protein>
<dbReference type="Proteomes" id="UP000465866">
    <property type="component" value="Chromosome"/>
</dbReference>
<dbReference type="AlphaFoldDB" id="A0A7I7KTL4"/>
<organism evidence="1 2">
    <name type="scientific">Mycobacterium cookii</name>
    <dbReference type="NCBI Taxonomy" id="1775"/>
    <lineage>
        <taxon>Bacteria</taxon>
        <taxon>Bacillati</taxon>
        <taxon>Actinomycetota</taxon>
        <taxon>Actinomycetes</taxon>
        <taxon>Mycobacteriales</taxon>
        <taxon>Mycobacteriaceae</taxon>
        <taxon>Mycobacterium</taxon>
    </lineage>
</organism>
<accession>A0A7I7KTL4</accession>
<dbReference type="KEGG" id="mcoo:MCOO_11720"/>
<gene>
    <name evidence="1" type="ORF">MCOO_11720</name>
</gene>
<name>A0A7I7KTL4_9MYCO</name>
<reference evidence="1 2" key="1">
    <citation type="journal article" date="2019" name="Emerg. Microbes Infect.">
        <title>Comprehensive subspecies identification of 175 nontuberculous mycobacteria species based on 7547 genomic profiles.</title>
        <authorList>
            <person name="Matsumoto Y."/>
            <person name="Kinjo T."/>
            <person name="Motooka D."/>
            <person name="Nabeya D."/>
            <person name="Jung N."/>
            <person name="Uechi K."/>
            <person name="Horii T."/>
            <person name="Iida T."/>
            <person name="Fujita J."/>
            <person name="Nakamura S."/>
        </authorList>
    </citation>
    <scope>NUCLEOTIDE SEQUENCE [LARGE SCALE GENOMIC DNA]</scope>
    <source>
        <strain evidence="1 2">JCM 12404</strain>
    </source>
</reference>